<accession>A0A017TB49</accession>
<dbReference type="InterPro" id="IPR041916">
    <property type="entry name" value="Anti_sigma_zinc_sf"/>
</dbReference>
<dbReference type="EMBL" id="ASRX01000020">
    <property type="protein sequence ID" value="EYF05856.1"/>
    <property type="molecule type" value="Genomic_DNA"/>
</dbReference>
<evidence type="ECO:0000313" key="2">
    <source>
        <dbReference type="EMBL" id="EYF05856.1"/>
    </source>
</evidence>
<gene>
    <name evidence="2" type="ORF">CAP_2857</name>
</gene>
<organism evidence="2 3">
    <name type="scientific">Chondromyces apiculatus DSM 436</name>
    <dbReference type="NCBI Taxonomy" id="1192034"/>
    <lineage>
        <taxon>Bacteria</taxon>
        <taxon>Pseudomonadati</taxon>
        <taxon>Myxococcota</taxon>
        <taxon>Polyangia</taxon>
        <taxon>Polyangiales</taxon>
        <taxon>Polyangiaceae</taxon>
        <taxon>Chondromyces</taxon>
    </lineage>
</organism>
<comment type="caution">
    <text evidence="2">The sequence shown here is derived from an EMBL/GenBank/DDBJ whole genome shotgun (WGS) entry which is preliminary data.</text>
</comment>
<keyword evidence="1" id="KW-0472">Membrane</keyword>
<protein>
    <recommendedName>
        <fullName evidence="4">Anti-sigma factor</fullName>
    </recommendedName>
</protein>
<reference evidence="2 3" key="1">
    <citation type="submission" date="2013-05" db="EMBL/GenBank/DDBJ databases">
        <title>Genome assembly of Chondromyces apiculatus DSM 436.</title>
        <authorList>
            <person name="Sharma G."/>
            <person name="Khatri I."/>
            <person name="Kaur C."/>
            <person name="Mayilraj S."/>
            <person name="Subramanian S."/>
        </authorList>
    </citation>
    <scope>NUCLEOTIDE SEQUENCE [LARGE SCALE GENOMIC DNA]</scope>
    <source>
        <strain evidence="2 3">DSM 436</strain>
    </source>
</reference>
<sequence>MTTSNGSKPVKMQPGVSPTDLELMMFADGELDEPRASEVASYVRDDARGRAKSATMGLVGMALRARPSVPASEDLVDAIMARVQREVAPEAAPQALSEAAPQAKVVDAPGAVVRPIAVGAAIGKAKESGKSGLERRPANDNARTIFGLAAAAVAVAAGFMIWGRVQSEVPQLATSTPSAMTVDSATLSPVLPQGVAAVDDGDNPGVEVAAVDFGARMGTIFYVPTGASDMSPTTAVVWLSDDLGGGAK</sequence>
<dbReference type="eggNOG" id="COG5662">
    <property type="taxonomic scope" value="Bacteria"/>
</dbReference>
<dbReference type="STRING" id="1192034.CAP_2857"/>
<proteinExistence type="predicted"/>
<keyword evidence="1" id="KW-0812">Transmembrane</keyword>
<dbReference type="Gene3D" id="1.10.10.1320">
    <property type="entry name" value="Anti-sigma factor, zinc-finger domain"/>
    <property type="match status" value="1"/>
</dbReference>
<evidence type="ECO:0008006" key="4">
    <source>
        <dbReference type="Google" id="ProtNLM"/>
    </source>
</evidence>
<evidence type="ECO:0000256" key="1">
    <source>
        <dbReference type="SAM" id="Phobius"/>
    </source>
</evidence>
<dbReference type="RefSeq" id="WP_044241129.1">
    <property type="nucleotide sequence ID" value="NZ_ASRX01000020.1"/>
</dbReference>
<feature type="transmembrane region" description="Helical" evidence="1">
    <location>
        <begin position="145"/>
        <end position="165"/>
    </location>
</feature>
<keyword evidence="3" id="KW-1185">Reference proteome</keyword>
<name>A0A017TB49_9BACT</name>
<dbReference type="Proteomes" id="UP000019678">
    <property type="component" value="Unassembled WGS sequence"/>
</dbReference>
<dbReference type="AlphaFoldDB" id="A0A017TB49"/>
<evidence type="ECO:0000313" key="3">
    <source>
        <dbReference type="Proteomes" id="UP000019678"/>
    </source>
</evidence>
<keyword evidence="1" id="KW-1133">Transmembrane helix</keyword>